<evidence type="ECO:0000313" key="3">
    <source>
        <dbReference type="EMBL" id="OQR92966.1"/>
    </source>
</evidence>
<accession>A0A1V9Z4Q9</accession>
<dbReference type="InterPro" id="IPR011992">
    <property type="entry name" value="EF-hand-dom_pair"/>
</dbReference>
<dbReference type="GO" id="GO:0005509">
    <property type="term" value="F:calcium ion binding"/>
    <property type="evidence" value="ECO:0007669"/>
    <property type="project" value="InterPro"/>
</dbReference>
<evidence type="ECO:0000256" key="1">
    <source>
        <dbReference type="ARBA" id="ARBA00022837"/>
    </source>
</evidence>
<dbReference type="Proteomes" id="UP000243579">
    <property type="component" value="Unassembled WGS sequence"/>
</dbReference>
<dbReference type="AlphaFoldDB" id="A0A1V9Z4Q9"/>
<sequence>MLASTMRRVPLRLRSSVLRRVSPALASRTFSVAASEPSLAATKADTLSVKAKAMAAWEKFTTTVIDDQLDIKTFYNVQAAVKQLQAECPIAEDDAFLLWLDETFADKSATLDKAAFEARVDEVIAKLQELQAAAWTEGENIDHNPFPPEKMTAIVHGMHYLYVKLKCEDIKRYFALLDNDNDGTITGAEVHDLISLYALGTPSQWLERHFRILDSDRDGAVTEAEMQQLYLNICGVHKSFVKALLAGHTANMTKAHEKQWTKALSEFEFKFKLTEKLRCMWHFAGLTKEEQTAQPPPVIPPRASIDWALMQQSQAAELPEFDAMLGHYVDAVHDTRREFYVDKDAKRITRIRSAAFIAFVTVTDIVLTTM</sequence>
<feature type="domain" description="EF-hand" evidence="2">
    <location>
        <begin position="201"/>
        <end position="236"/>
    </location>
</feature>
<dbReference type="Gene3D" id="1.10.238.10">
    <property type="entry name" value="EF-hand"/>
    <property type="match status" value="1"/>
</dbReference>
<organism evidence="3 4">
    <name type="scientific">Achlya hypogyna</name>
    <name type="common">Oomycete</name>
    <name type="synonym">Protoachlya hypogyna</name>
    <dbReference type="NCBI Taxonomy" id="1202772"/>
    <lineage>
        <taxon>Eukaryota</taxon>
        <taxon>Sar</taxon>
        <taxon>Stramenopiles</taxon>
        <taxon>Oomycota</taxon>
        <taxon>Saprolegniomycetes</taxon>
        <taxon>Saprolegniales</taxon>
        <taxon>Achlyaceae</taxon>
        <taxon>Achlya</taxon>
    </lineage>
</organism>
<dbReference type="EMBL" id="JNBR01000433">
    <property type="protein sequence ID" value="OQR92966.1"/>
    <property type="molecule type" value="Genomic_DNA"/>
</dbReference>
<dbReference type="CDD" id="cd00051">
    <property type="entry name" value="EFh"/>
    <property type="match status" value="1"/>
</dbReference>
<evidence type="ECO:0000259" key="2">
    <source>
        <dbReference type="PROSITE" id="PS50222"/>
    </source>
</evidence>
<dbReference type="PROSITE" id="PS00430">
    <property type="entry name" value="TONB_DEPENDENT_REC_1"/>
    <property type="match status" value="1"/>
</dbReference>
<dbReference type="SUPFAM" id="SSF47473">
    <property type="entry name" value="EF-hand"/>
    <property type="match status" value="1"/>
</dbReference>
<evidence type="ECO:0000313" key="4">
    <source>
        <dbReference type="Proteomes" id="UP000243579"/>
    </source>
</evidence>
<keyword evidence="1" id="KW-0106">Calcium</keyword>
<dbReference type="SMART" id="SM00054">
    <property type="entry name" value="EFh"/>
    <property type="match status" value="2"/>
</dbReference>
<dbReference type="InterPro" id="IPR002048">
    <property type="entry name" value="EF_hand_dom"/>
</dbReference>
<dbReference type="OrthoDB" id="61834at2759"/>
<feature type="domain" description="EF-hand" evidence="2">
    <location>
        <begin position="165"/>
        <end position="200"/>
    </location>
</feature>
<name>A0A1V9Z4Q9_ACHHY</name>
<proteinExistence type="predicted"/>
<dbReference type="Pfam" id="PF13499">
    <property type="entry name" value="EF-hand_7"/>
    <property type="match status" value="1"/>
</dbReference>
<keyword evidence="4" id="KW-1185">Reference proteome</keyword>
<gene>
    <name evidence="3" type="ORF">ACHHYP_18009</name>
</gene>
<comment type="caution">
    <text evidence="3">The sequence shown here is derived from an EMBL/GenBank/DDBJ whole genome shotgun (WGS) entry which is preliminary data.</text>
</comment>
<dbReference type="InterPro" id="IPR010916">
    <property type="entry name" value="TonB_box_CS"/>
</dbReference>
<dbReference type="PROSITE" id="PS50222">
    <property type="entry name" value="EF_HAND_2"/>
    <property type="match status" value="2"/>
</dbReference>
<dbReference type="PROSITE" id="PS00018">
    <property type="entry name" value="EF_HAND_1"/>
    <property type="match status" value="2"/>
</dbReference>
<protein>
    <recommendedName>
        <fullName evidence="2">EF-hand domain-containing protein</fullName>
    </recommendedName>
</protein>
<dbReference type="InterPro" id="IPR018247">
    <property type="entry name" value="EF_Hand_1_Ca_BS"/>
</dbReference>
<reference evidence="3 4" key="1">
    <citation type="journal article" date="2014" name="Genome Biol. Evol.">
        <title>The secreted proteins of Achlya hypogyna and Thraustotheca clavata identify the ancestral oomycete secretome and reveal gene acquisitions by horizontal gene transfer.</title>
        <authorList>
            <person name="Misner I."/>
            <person name="Blouin N."/>
            <person name="Leonard G."/>
            <person name="Richards T.A."/>
            <person name="Lane C.E."/>
        </authorList>
    </citation>
    <scope>NUCLEOTIDE SEQUENCE [LARGE SCALE GENOMIC DNA]</scope>
    <source>
        <strain evidence="3 4">ATCC 48635</strain>
    </source>
</reference>